<dbReference type="EMBL" id="JAIWYP010000002">
    <property type="protein sequence ID" value="KAH3873873.1"/>
    <property type="molecule type" value="Genomic_DNA"/>
</dbReference>
<keyword evidence="2" id="KW-1185">Reference proteome</keyword>
<name>A0A9D4MC22_DREPO</name>
<reference evidence="1" key="2">
    <citation type="submission" date="2020-11" db="EMBL/GenBank/DDBJ databases">
        <authorList>
            <person name="McCartney M.A."/>
            <person name="Auch B."/>
            <person name="Kono T."/>
            <person name="Mallez S."/>
            <person name="Becker A."/>
            <person name="Gohl D.M."/>
            <person name="Silverstein K.A.T."/>
            <person name="Koren S."/>
            <person name="Bechman K.B."/>
            <person name="Herman A."/>
            <person name="Abrahante J.E."/>
            <person name="Garbe J."/>
        </authorList>
    </citation>
    <scope>NUCLEOTIDE SEQUENCE</scope>
    <source>
        <strain evidence="1">Duluth1</strain>
        <tissue evidence="1">Whole animal</tissue>
    </source>
</reference>
<accession>A0A9D4MC22</accession>
<organism evidence="1 2">
    <name type="scientific">Dreissena polymorpha</name>
    <name type="common">Zebra mussel</name>
    <name type="synonym">Mytilus polymorpha</name>
    <dbReference type="NCBI Taxonomy" id="45954"/>
    <lineage>
        <taxon>Eukaryota</taxon>
        <taxon>Metazoa</taxon>
        <taxon>Spiralia</taxon>
        <taxon>Lophotrochozoa</taxon>
        <taxon>Mollusca</taxon>
        <taxon>Bivalvia</taxon>
        <taxon>Autobranchia</taxon>
        <taxon>Heteroconchia</taxon>
        <taxon>Euheterodonta</taxon>
        <taxon>Imparidentia</taxon>
        <taxon>Neoheterodontei</taxon>
        <taxon>Myida</taxon>
        <taxon>Dreissenoidea</taxon>
        <taxon>Dreissenidae</taxon>
        <taxon>Dreissena</taxon>
    </lineage>
</organism>
<protein>
    <submittedName>
        <fullName evidence="1">Uncharacterized protein</fullName>
    </submittedName>
</protein>
<evidence type="ECO:0000313" key="1">
    <source>
        <dbReference type="EMBL" id="KAH3873873.1"/>
    </source>
</evidence>
<reference evidence="1" key="1">
    <citation type="journal article" date="2019" name="bioRxiv">
        <title>The Genome of the Zebra Mussel, Dreissena polymorpha: A Resource for Invasive Species Research.</title>
        <authorList>
            <person name="McCartney M.A."/>
            <person name="Auch B."/>
            <person name="Kono T."/>
            <person name="Mallez S."/>
            <person name="Zhang Y."/>
            <person name="Obille A."/>
            <person name="Becker A."/>
            <person name="Abrahante J.E."/>
            <person name="Garbe J."/>
            <person name="Badalamenti J.P."/>
            <person name="Herman A."/>
            <person name="Mangelson H."/>
            <person name="Liachko I."/>
            <person name="Sullivan S."/>
            <person name="Sone E.D."/>
            <person name="Koren S."/>
            <person name="Silverstein K.A.T."/>
            <person name="Beckman K.B."/>
            <person name="Gohl D.M."/>
        </authorList>
    </citation>
    <scope>NUCLEOTIDE SEQUENCE</scope>
    <source>
        <strain evidence="1">Duluth1</strain>
        <tissue evidence="1">Whole animal</tissue>
    </source>
</reference>
<comment type="caution">
    <text evidence="1">The sequence shown here is derived from an EMBL/GenBank/DDBJ whole genome shotgun (WGS) entry which is preliminary data.</text>
</comment>
<proteinExistence type="predicted"/>
<dbReference type="AlphaFoldDB" id="A0A9D4MC22"/>
<dbReference type="Proteomes" id="UP000828390">
    <property type="component" value="Unassembled WGS sequence"/>
</dbReference>
<evidence type="ECO:0000313" key="2">
    <source>
        <dbReference type="Proteomes" id="UP000828390"/>
    </source>
</evidence>
<sequence>MKELKIKFIKTENGEKDTKNLWRPTNSLNDESNMDQKITLIIMQTSAPAN</sequence>
<gene>
    <name evidence="1" type="ORF">DPMN_037113</name>
</gene>